<dbReference type="SUPFAM" id="SSF55729">
    <property type="entry name" value="Acyl-CoA N-acyltransferases (Nat)"/>
    <property type="match status" value="1"/>
</dbReference>
<dbReference type="PANTHER" id="PTHR43877">
    <property type="entry name" value="AMINOALKYLPHOSPHONATE N-ACETYLTRANSFERASE-RELATED-RELATED"/>
    <property type="match status" value="1"/>
</dbReference>
<evidence type="ECO:0000313" key="4">
    <source>
        <dbReference type="EMBL" id="MDT0413600.1"/>
    </source>
</evidence>
<name>A0ABD5EAP0_9ACTN</name>
<sequence>MDIAVDDLAGPAIAAFLEAHVSQLRALSPPESTHALDLDGLRVPEVTFWTARESGEIVGCCAVKRIAPGHGELKSMRTDPTRTRSGVASALLRHALDESRRAGLDRVSLETGADDFFLPARTLYAKFGFRPCPPFGTYREDPLSVFLTRTL</sequence>
<keyword evidence="1" id="KW-0808">Transferase</keyword>
<keyword evidence="7" id="KW-1185">Reference proteome</keyword>
<dbReference type="GO" id="GO:0016746">
    <property type="term" value="F:acyltransferase activity"/>
    <property type="evidence" value="ECO:0007669"/>
    <property type="project" value="UniProtKB-KW"/>
</dbReference>
<dbReference type="Proteomes" id="UP001183607">
    <property type="component" value="Unassembled WGS sequence"/>
</dbReference>
<evidence type="ECO:0000256" key="1">
    <source>
        <dbReference type="ARBA" id="ARBA00022679"/>
    </source>
</evidence>
<evidence type="ECO:0000256" key="2">
    <source>
        <dbReference type="ARBA" id="ARBA00023315"/>
    </source>
</evidence>
<evidence type="ECO:0000313" key="6">
    <source>
        <dbReference type="Proteomes" id="UP001183607"/>
    </source>
</evidence>
<reference evidence="6" key="1">
    <citation type="submission" date="2023-07" db="EMBL/GenBank/DDBJ databases">
        <title>30 novel species of actinomycetes from the DSMZ collection.</title>
        <authorList>
            <person name="Nouioui I."/>
        </authorList>
    </citation>
    <scope>NUCLEOTIDE SEQUENCE [LARGE SCALE GENOMIC DNA]</scope>
    <source>
        <strain evidence="4">DSM 41979</strain>
        <strain evidence="6">DSM 41982</strain>
    </source>
</reference>
<dbReference type="PANTHER" id="PTHR43877:SF5">
    <property type="entry name" value="BLL8307 PROTEIN"/>
    <property type="match status" value="1"/>
</dbReference>
<dbReference type="PROSITE" id="PS51186">
    <property type="entry name" value="GNAT"/>
    <property type="match status" value="1"/>
</dbReference>
<feature type="domain" description="N-acetyltransferase" evidence="3">
    <location>
        <begin position="3"/>
        <end position="151"/>
    </location>
</feature>
<evidence type="ECO:0000313" key="7">
    <source>
        <dbReference type="Proteomes" id="UP001183610"/>
    </source>
</evidence>
<evidence type="ECO:0000313" key="5">
    <source>
        <dbReference type="EMBL" id="MDT0418295.1"/>
    </source>
</evidence>
<proteinExistence type="predicted"/>
<dbReference type="Pfam" id="PF00583">
    <property type="entry name" value="Acetyltransf_1"/>
    <property type="match status" value="1"/>
</dbReference>
<dbReference type="AlphaFoldDB" id="A0ABD5EAP0"/>
<evidence type="ECO:0000259" key="3">
    <source>
        <dbReference type="PROSITE" id="PS51186"/>
    </source>
</evidence>
<dbReference type="EMBL" id="JAVRER010000042">
    <property type="protein sequence ID" value="MDT0418295.1"/>
    <property type="molecule type" value="Genomic_DNA"/>
</dbReference>
<dbReference type="InterPro" id="IPR016181">
    <property type="entry name" value="Acyl_CoA_acyltransferase"/>
</dbReference>
<gene>
    <name evidence="5" type="ORF">RM574_22675</name>
    <name evidence="4" type="ORF">RM698_31790</name>
</gene>
<dbReference type="Gene3D" id="3.40.630.30">
    <property type="match status" value="1"/>
</dbReference>
<dbReference type="Proteomes" id="UP001183610">
    <property type="component" value="Unassembled WGS sequence"/>
</dbReference>
<dbReference type="EMBL" id="JAVRET010000158">
    <property type="protein sequence ID" value="MDT0413600.1"/>
    <property type="molecule type" value="Genomic_DNA"/>
</dbReference>
<dbReference type="RefSeq" id="WP_007825462.1">
    <property type="nucleotide sequence ID" value="NZ_JAVRER010000042.1"/>
</dbReference>
<dbReference type="CDD" id="cd04301">
    <property type="entry name" value="NAT_SF"/>
    <property type="match status" value="1"/>
</dbReference>
<keyword evidence="2" id="KW-0012">Acyltransferase</keyword>
<dbReference type="InterPro" id="IPR050832">
    <property type="entry name" value="Bact_Acetyltransf"/>
</dbReference>
<protein>
    <submittedName>
        <fullName evidence="5">GNAT family N-acetyltransferase</fullName>
    </submittedName>
</protein>
<reference evidence="5" key="2">
    <citation type="submission" date="2024-03" db="EMBL/GenBank/DDBJ databases">
        <title>30 novel species of actinomycetes from the DSMZ collection.</title>
        <authorList>
            <person name="Nouioui I."/>
        </authorList>
    </citation>
    <scope>NUCLEOTIDE SEQUENCE</scope>
    <source>
        <strain evidence="7">DSM 41979</strain>
        <strain evidence="5">DSM 41982</strain>
    </source>
</reference>
<comment type="caution">
    <text evidence="5">The sequence shown here is derived from an EMBL/GenBank/DDBJ whole genome shotgun (WGS) entry which is preliminary data.</text>
</comment>
<accession>A0ABD5EAP0</accession>
<organism evidence="5 6">
    <name type="scientific">Streptomyces evansiae</name>
    <dbReference type="NCBI Taxonomy" id="3075535"/>
    <lineage>
        <taxon>Bacteria</taxon>
        <taxon>Bacillati</taxon>
        <taxon>Actinomycetota</taxon>
        <taxon>Actinomycetes</taxon>
        <taxon>Kitasatosporales</taxon>
        <taxon>Streptomycetaceae</taxon>
        <taxon>Streptomyces</taxon>
    </lineage>
</organism>
<dbReference type="InterPro" id="IPR000182">
    <property type="entry name" value="GNAT_dom"/>
</dbReference>